<sequence length="88" mass="9502">MEGIVSTVKAIPMECTAKTVPRTIGADRGITTAFRVGVMRSDHSHNSVITPDSVTVSQELVDAIVTSVWMDFSNSDPMAASEFCRGKR</sequence>
<accession>A0A0C2FUE3</accession>
<keyword evidence="2" id="KW-1185">Reference proteome</keyword>
<dbReference type="Proteomes" id="UP000054047">
    <property type="component" value="Unassembled WGS sequence"/>
</dbReference>
<gene>
    <name evidence="1" type="ORF">ANCDUO_21409</name>
</gene>
<dbReference type="EMBL" id="KN758853">
    <property type="protein sequence ID" value="KIH48521.1"/>
    <property type="molecule type" value="Genomic_DNA"/>
</dbReference>
<proteinExistence type="predicted"/>
<evidence type="ECO:0000313" key="2">
    <source>
        <dbReference type="Proteomes" id="UP000054047"/>
    </source>
</evidence>
<name>A0A0C2FUE3_9BILA</name>
<organism evidence="1 2">
    <name type="scientific">Ancylostoma duodenale</name>
    <dbReference type="NCBI Taxonomy" id="51022"/>
    <lineage>
        <taxon>Eukaryota</taxon>
        <taxon>Metazoa</taxon>
        <taxon>Ecdysozoa</taxon>
        <taxon>Nematoda</taxon>
        <taxon>Chromadorea</taxon>
        <taxon>Rhabditida</taxon>
        <taxon>Rhabditina</taxon>
        <taxon>Rhabditomorpha</taxon>
        <taxon>Strongyloidea</taxon>
        <taxon>Ancylostomatidae</taxon>
        <taxon>Ancylostomatinae</taxon>
        <taxon>Ancylostoma</taxon>
    </lineage>
</organism>
<reference evidence="1 2" key="1">
    <citation type="submission" date="2013-12" db="EMBL/GenBank/DDBJ databases">
        <title>Draft genome of the parsitic nematode Ancylostoma duodenale.</title>
        <authorList>
            <person name="Mitreva M."/>
        </authorList>
    </citation>
    <scope>NUCLEOTIDE SEQUENCE [LARGE SCALE GENOMIC DNA]</scope>
    <source>
        <strain evidence="1 2">Zhejiang</strain>
    </source>
</reference>
<evidence type="ECO:0000313" key="1">
    <source>
        <dbReference type="EMBL" id="KIH48521.1"/>
    </source>
</evidence>
<protein>
    <submittedName>
        <fullName evidence="1">Uncharacterized protein</fullName>
    </submittedName>
</protein>
<dbReference type="AlphaFoldDB" id="A0A0C2FUE3"/>